<dbReference type="InterPro" id="IPR011990">
    <property type="entry name" value="TPR-like_helical_dom_sf"/>
</dbReference>
<dbReference type="Gene3D" id="1.25.40.390">
    <property type="match status" value="1"/>
</dbReference>
<name>A0AAV5AYC3_9FLAO</name>
<evidence type="ECO:0000313" key="4">
    <source>
        <dbReference type="Proteomes" id="UP001207736"/>
    </source>
</evidence>
<dbReference type="RefSeq" id="WP_264846979.1">
    <property type="nucleotide sequence ID" value="NZ_BPMA01000037.1"/>
</dbReference>
<protein>
    <recommendedName>
        <fullName evidence="1">SusD-like N-terminal domain-containing protein</fullName>
    </recommendedName>
</protein>
<keyword evidence="5" id="KW-1185">Reference proteome</keyword>
<reference evidence="2 5" key="1">
    <citation type="submission" date="2021-11" db="EMBL/GenBank/DDBJ databases">
        <title>Draft genome sequence of Capnocytophaga sp. strain KC07075 isolated from cat oral cavity.</title>
        <authorList>
            <person name="Suzuki M."/>
            <person name="Imaoka K."/>
            <person name="Kimura M."/>
            <person name="Morikawa S."/>
            <person name="Maeda K."/>
        </authorList>
    </citation>
    <scope>NUCLEOTIDE SEQUENCE</scope>
    <source>
        <strain evidence="2">KC07075</strain>
        <strain evidence="3 5">KC07079</strain>
    </source>
</reference>
<sequence length="493" mass="56531">MKKIFTYKYIGVFLFVITLSACNSFLDELPDNRTEIDSAEKIQELLVSAYPDGLYMGIAEAMSDNVADKITINDINRVNDRAYHWEDNLDITRDTPTFYWNAVYKAIASANQALESVTLLENKTNLDYLRGEALVARAYGHFMLAMLWCKAYNPATASSDMGLPYVTIAEKKVFGNYKRISLQEYYALIQKDLEEGIPLIDNNKYKQPKFHFTKEAAHGFATRFYLMKGDWNKVIEHANEVFSTTNASQFLRDINAFKPLTYAQKETNYASSSERANLLIVGASSLYGRSSLYVPKYGMTAEIQNKLYSSSFHPQGLSWSYSIYGQDGYLNLPKCIEYFKYTNLAAKEGYPYAMMTLLSTDEVFLNRIEANIMLGNYSEALSDLNTYLPLKTLTTMTPLTENNIDTKYTGKGVDFNPNYTLDDKQRVWLQCVIDLRQVEFYHEGIRWFDNKRLGMKITHTSSRGTFELTKDDPRRELQIPQDAISNGIIQNPR</sequence>
<dbReference type="Proteomes" id="UP001208692">
    <property type="component" value="Unassembled WGS sequence"/>
</dbReference>
<dbReference type="EMBL" id="BQKB01000053">
    <property type="protein sequence ID" value="GJM53935.1"/>
    <property type="molecule type" value="Genomic_DNA"/>
</dbReference>
<proteinExistence type="predicted"/>
<evidence type="ECO:0000313" key="5">
    <source>
        <dbReference type="Proteomes" id="UP001208692"/>
    </source>
</evidence>
<accession>A0AAV5AYC3</accession>
<evidence type="ECO:0000259" key="1">
    <source>
        <dbReference type="Pfam" id="PF14322"/>
    </source>
</evidence>
<dbReference type="EMBL" id="BQKA01000027">
    <property type="protein sequence ID" value="GJM50440.1"/>
    <property type="molecule type" value="Genomic_DNA"/>
</dbReference>
<dbReference type="SUPFAM" id="SSF48452">
    <property type="entry name" value="TPR-like"/>
    <property type="match status" value="1"/>
</dbReference>
<feature type="domain" description="SusD-like N-terminal" evidence="1">
    <location>
        <begin position="25"/>
        <end position="226"/>
    </location>
</feature>
<evidence type="ECO:0000313" key="2">
    <source>
        <dbReference type="EMBL" id="GJM50440.1"/>
    </source>
</evidence>
<dbReference type="GO" id="GO:0009279">
    <property type="term" value="C:cell outer membrane"/>
    <property type="evidence" value="ECO:0007669"/>
    <property type="project" value="UniProtKB-SubCell"/>
</dbReference>
<evidence type="ECO:0000313" key="3">
    <source>
        <dbReference type="EMBL" id="GJM53935.1"/>
    </source>
</evidence>
<dbReference type="InterPro" id="IPR033985">
    <property type="entry name" value="SusD-like_N"/>
</dbReference>
<comment type="caution">
    <text evidence="2">The sequence shown here is derived from an EMBL/GenBank/DDBJ whole genome shotgun (WGS) entry which is preliminary data.</text>
</comment>
<gene>
    <name evidence="2" type="ORF">RCZ15_14130</name>
    <name evidence="3" type="ORF">RCZ16_22510</name>
</gene>
<dbReference type="AlphaFoldDB" id="A0AAV5AYC3"/>
<dbReference type="Proteomes" id="UP001207736">
    <property type="component" value="Unassembled WGS sequence"/>
</dbReference>
<organism evidence="2 4">
    <name type="scientific">Capnocytophaga catalasegens</name>
    <dbReference type="NCBI Taxonomy" id="1004260"/>
    <lineage>
        <taxon>Bacteria</taxon>
        <taxon>Pseudomonadati</taxon>
        <taxon>Bacteroidota</taxon>
        <taxon>Flavobacteriia</taxon>
        <taxon>Flavobacteriales</taxon>
        <taxon>Flavobacteriaceae</taxon>
        <taxon>Capnocytophaga</taxon>
    </lineage>
</organism>
<dbReference type="Pfam" id="PF14322">
    <property type="entry name" value="SusD-like_3"/>
    <property type="match status" value="1"/>
</dbReference>
<dbReference type="PROSITE" id="PS51257">
    <property type="entry name" value="PROKAR_LIPOPROTEIN"/>
    <property type="match status" value="1"/>
</dbReference>